<dbReference type="AlphaFoldDB" id="A0A5N5T459"/>
<feature type="region of interest" description="Disordered" evidence="1">
    <location>
        <begin position="12"/>
        <end position="54"/>
    </location>
</feature>
<feature type="non-terminal residue" evidence="2">
    <location>
        <position position="106"/>
    </location>
</feature>
<evidence type="ECO:0000313" key="2">
    <source>
        <dbReference type="EMBL" id="KAB7500839.1"/>
    </source>
</evidence>
<name>A0A5N5T459_9CRUS</name>
<comment type="caution">
    <text evidence="2">The sequence shown here is derived from an EMBL/GenBank/DDBJ whole genome shotgun (WGS) entry which is preliminary data.</text>
</comment>
<reference evidence="2 3" key="1">
    <citation type="journal article" date="2019" name="PLoS Biol.">
        <title>Sex chromosomes control vertical transmission of feminizing Wolbachia symbionts in an isopod.</title>
        <authorList>
            <person name="Becking T."/>
            <person name="Chebbi M.A."/>
            <person name="Giraud I."/>
            <person name="Moumen B."/>
            <person name="Laverre T."/>
            <person name="Caubet Y."/>
            <person name="Peccoud J."/>
            <person name="Gilbert C."/>
            <person name="Cordaux R."/>
        </authorList>
    </citation>
    <scope>NUCLEOTIDE SEQUENCE [LARGE SCALE GENOMIC DNA]</scope>
    <source>
        <strain evidence="2">ANa2</strain>
        <tissue evidence="2">Whole body excluding digestive tract and cuticle</tissue>
    </source>
</reference>
<evidence type="ECO:0000313" key="3">
    <source>
        <dbReference type="Proteomes" id="UP000326759"/>
    </source>
</evidence>
<gene>
    <name evidence="2" type="ORF">Anas_13126</name>
</gene>
<dbReference type="EMBL" id="SEYY01012444">
    <property type="protein sequence ID" value="KAB7500839.1"/>
    <property type="molecule type" value="Genomic_DNA"/>
</dbReference>
<evidence type="ECO:0000256" key="1">
    <source>
        <dbReference type="SAM" id="MobiDB-lite"/>
    </source>
</evidence>
<sequence>MTFKRWRKSIKQNFRNERDRMDPSSSPQVLLKQLKGKKKQTSSKDKTESPLDEAKDLQGLKSLIEAHEFLSGEADIERGKIFEIREESEAPVVEKSISSYSRRGSS</sequence>
<protein>
    <submittedName>
        <fullName evidence="2">Uncharacterized protein</fullName>
    </submittedName>
</protein>
<feature type="compositionally biased region" description="Basic and acidic residues" evidence="1">
    <location>
        <begin position="42"/>
        <end position="54"/>
    </location>
</feature>
<accession>A0A5N5T459</accession>
<proteinExistence type="predicted"/>
<keyword evidence="3" id="KW-1185">Reference proteome</keyword>
<organism evidence="2 3">
    <name type="scientific">Armadillidium nasatum</name>
    <dbReference type="NCBI Taxonomy" id="96803"/>
    <lineage>
        <taxon>Eukaryota</taxon>
        <taxon>Metazoa</taxon>
        <taxon>Ecdysozoa</taxon>
        <taxon>Arthropoda</taxon>
        <taxon>Crustacea</taxon>
        <taxon>Multicrustacea</taxon>
        <taxon>Malacostraca</taxon>
        <taxon>Eumalacostraca</taxon>
        <taxon>Peracarida</taxon>
        <taxon>Isopoda</taxon>
        <taxon>Oniscidea</taxon>
        <taxon>Crinocheta</taxon>
        <taxon>Armadillidiidae</taxon>
        <taxon>Armadillidium</taxon>
    </lineage>
</organism>
<dbReference type="Proteomes" id="UP000326759">
    <property type="component" value="Unassembled WGS sequence"/>
</dbReference>